<accession>A0A7S0FVC9</accession>
<dbReference type="Gene3D" id="2.170.270.10">
    <property type="entry name" value="SET domain"/>
    <property type="match status" value="1"/>
</dbReference>
<name>A0A7S0FVC9_9DINO</name>
<organism evidence="1">
    <name type="scientific">Pyrodinium bahamense</name>
    <dbReference type="NCBI Taxonomy" id="73915"/>
    <lineage>
        <taxon>Eukaryota</taxon>
        <taxon>Sar</taxon>
        <taxon>Alveolata</taxon>
        <taxon>Dinophyceae</taxon>
        <taxon>Gonyaulacales</taxon>
        <taxon>Pyrocystaceae</taxon>
        <taxon>Pyrodinium</taxon>
    </lineage>
</organism>
<dbReference type="AlphaFoldDB" id="A0A7S0FVC9"/>
<evidence type="ECO:0008006" key="2">
    <source>
        <dbReference type="Google" id="ProtNLM"/>
    </source>
</evidence>
<gene>
    <name evidence="1" type="ORF">PBAH0796_LOCUS28482</name>
</gene>
<dbReference type="EMBL" id="HBEG01046847">
    <property type="protein sequence ID" value="CAD8384794.1"/>
    <property type="molecule type" value="Transcribed_RNA"/>
</dbReference>
<dbReference type="InterPro" id="IPR046341">
    <property type="entry name" value="SET_dom_sf"/>
</dbReference>
<dbReference type="SUPFAM" id="SSF82199">
    <property type="entry name" value="SET domain"/>
    <property type="match status" value="1"/>
</dbReference>
<proteinExistence type="predicted"/>
<protein>
    <recommendedName>
        <fullName evidence="2">SET domain-containing protein</fullName>
    </recommendedName>
</protein>
<reference evidence="1" key="1">
    <citation type="submission" date="2021-01" db="EMBL/GenBank/DDBJ databases">
        <authorList>
            <person name="Corre E."/>
            <person name="Pelletier E."/>
            <person name="Niang G."/>
            <person name="Scheremetjew M."/>
            <person name="Finn R."/>
            <person name="Kale V."/>
            <person name="Holt S."/>
            <person name="Cochrane G."/>
            <person name="Meng A."/>
            <person name="Brown T."/>
            <person name="Cohen L."/>
        </authorList>
    </citation>
    <scope>NUCLEOTIDE SEQUENCE</scope>
    <source>
        <strain evidence="1">Pbaha01</strain>
    </source>
</reference>
<evidence type="ECO:0000313" key="1">
    <source>
        <dbReference type="EMBL" id="CAD8384794.1"/>
    </source>
</evidence>
<sequence>MVEKALKAKDAVQQAAASARTALGTPLQYVVVHDGPVCQEPLPQSSLIGSVAQGTVVFGYPGSVAWICLDPEANPGTASGWMPVRHWAEDRRLILHAVWPELSLRKSFVDALEVSWRGLQEPPLPFRLLYSVEWRRAADGHAAGHTLSSQASATIRGLPAGAQVQLRVGARLSPVRSPVAAATAGAEVTLSGPWQDFQTDCEIKTESQVSSSKAELMSLRAAGALPKRFLRAVRGGVWGLEYRVNEMNDSGVFTPEAIEAGTPVEVCPLLEVDSACHQRSPVLQRLTLPLPDRSDDHAVVLGFARLYSTSKEPNLHWGYLGPDEVLLWAADDIPPREELLVDFKVPPKPAEAAVSRRLLQT</sequence>